<dbReference type="Pfam" id="PF13365">
    <property type="entry name" value="Trypsin_2"/>
    <property type="match status" value="1"/>
</dbReference>
<sequence>MPVVDIVLIVILVVALVTGVQRGLLASLGTLIGLVVGGFAALWVIPIVNDALPTPTWRGVVVVGGSLLLLLAGAGIGGAIGAVLRRGADRIKLGPVDKVLGGAASVVVAALAASLVGQSLAVTGTPGVSSAIGSSTLLRTIDALTPKPVQSTLAQLRSAVLDEGLPALGELLGPAVLLDPGPAPEIALDTPALDAAADSVARISGVASACGTSSTGSGFVIAADRVVTNAHVVAGVDRPVVQLPGGQAREGVVVYFDPVDDLAVIAVDELGAAALAVSDGLDAGADAVVQGYPYGGPFSMTPARIVSTGTTPVPDIYESQAQPREIYAVSADIVPGNSGGPLLTLEGEVAGVVFARSGDGRAIGYAMTPVELAPVLEVVDDPVAAVSAGACAA</sequence>
<organism evidence="6 7">
    <name type="scientific">Microbacterium hominis</name>
    <dbReference type="NCBI Taxonomy" id="162426"/>
    <lineage>
        <taxon>Bacteria</taxon>
        <taxon>Bacillati</taxon>
        <taxon>Actinomycetota</taxon>
        <taxon>Actinomycetes</taxon>
        <taxon>Micrococcales</taxon>
        <taxon>Microbacteriaceae</taxon>
        <taxon>Microbacterium</taxon>
    </lineage>
</organism>
<evidence type="ECO:0000313" key="7">
    <source>
        <dbReference type="Proteomes" id="UP000502498"/>
    </source>
</evidence>
<evidence type="ECO:0000256" key="5">
    <source>
        <dbReference type="SAM" id="Phobius"/>
    </source>
</evidence>
<gene>
    <name evidence="6" type="ORF">HQM25_06715</name>
</gene>
<dbReference type="InterPro" id="IPR003825">
    <property type="entry name" value="Colicin-V_CvpA"/>
</dbReference>
<dbReference type="PRINTS" id="PR00834">
    <property type="entry name" value="PROTEASES2C"/>
</dbReference>
<dbReference type="PANTHER" id="PTHR43019:SF23">
    <property type="entry name" value="PROTEASE DO-LIKE 5, CHLOROPLASTIC"/>
    <property type="match status" value="1"/>
</dbReference>
<feature type="transmembrane region" description="Helical" evidence="5">
    <location>
        <begin position="6"/>
        <end position="24"/>
    </location>
</feature>
<dbReference type="GO" id="GO:0006508">
    <property type="term" value="P:proteolysis"/>
    <property type="evidence" value="ECO:0007669"/>
    <property type="project" value="UniProtKB-KW"/>
</dbReference>
<dbReference type="InterPro" id="IPR009003">
    <property type="entry name" value="Peptidase_S1_PA"/>
</dbReference>
<evidence type="ECO:0000256" key="4">
    <source>
        <dbReference type="ARBA" id="ARBA00023136"/>
    </source>
</evidence>
<keyword evidence="6" id="KW-0378">Hydrolase</keyword>
<dbReference type="Proteomes" id="UP000502498">
    <property type="component" value="Chromosome"/>
</dbReference>
<dbReference type="Pfam" id="PF02674">
    <property type="entry name" value="Colicin_V"/>
    <property type="match status" value="1"/>
</dbReference>
<dbReference type="AlphaFoldDB" id="A0A7D4PLW4"/>
<dbReference type="Gene3D" id="2.40.10.10">
    <property type="entry name" value="Trypsin-like serine proteases"/>
    <property type="match status" value="2"/>
</dbReference>
<feature type="transmembrane region" description="Helical" evidence="5">
    <location>
        <begin position="96"/>
        <end position="116"/>
    </location>
</feature>
<name>A0A7D4PLW4_9MICO</name>
<dbReference type="RefSeq" id="WP_172989536.1">
    <property type="nucleotide sequence ID" value="NZ_CP054038.1"/>
</dbReference>
<feature type="transmembrane region" description="Helical" evidence="5">
    <location>
        <begin position="31"/>
        <end position="48"/>
    </location>
</feature>
<keyword evidence="4 5" id="KW-0472">Membrane</keyword>
<dbReference type="InterPro" id="IPR001940">
    <property type="entry name" value="Peptidase_S1C"/>
</dbReference>
<keyword evidence="3 5" id="KW-1133">Transmembrane helix</keyword>
<evidence type="ECO:0000256" key="1">
    <source>
        <dbReference type="ARBA" id="ARBA00004141"/>
    </source>
</evidence>
<dbReference type="GO" id="GO:0016020">
    <property type="term" value="C:membrane"/>
    <property type="evidence" value="ECO:0007669"/>
    <property type="project" value="UniProtKB-SubCell"/>
</dbReference>
<dbReference type="NCBIfam" id="NF033740">
    <property type="entry name" value="MarP_fam_protase"/>
    <property type="match status" value="1"/>
</dbReference>
<keyword evidence="6" id="KW-0645">Protease</keyword>
<comment type="subcellular location">
    <subcellularLocation>
        <location evidence="1">Membrane</location>
        <topology evidence="1">Multi-pass membrane protein</topology>
    </subcellularLocation>
</comment>
<protein>
    <submittedName>
        <fullName evidence="6">MarP family serine protease</fullName>
    </submittedName>
</protein>
<dbReference type="InterPro" id="IPR043504">
    <property type="entry name" value="Peptidase_S1_PA_chymotrypsin"/>
</dbReference>
<accession>A0A7D4PLW4</accession>
<evidence type="ECO:0000256" key="2">
    <source>
        <dbReference type="ARBA" id="ARBA00022692"/>
    </source>
</evidence>
<evidence type="ECO:0000313" key="6">
    <source>
        <dbReference type="EMBL" id="QKJ19095.1"/>
    </source>
</evidence>
<reference evidence="6 7" key="1">
    <citation type="submission" date="2020-05" db="EMBL/GenBank/DDBJ databases">
        <title>Strain PA2F3 complete genome.</title>
        <authorList>
            <person name="Kim Y.-S."/>
            <person name="Kim S.-J."/>
            <person name="Jung H.-k."/>
            <person name="Kim S.-E."/>
            <person name="Kim K.-H."/>
        </authorList>
    </citation>
    <scope>NUCLEOTIDE SEQUENCE [LARGE SCALE GENOMIC DNA]</scope>
    <source>
        <strain evidence="6 7">PA2F3</strain>
    </source>
</reference>
<dbReference type="InterPro" id="IPR047680">
    <property type="entry name" value="MarP-like"/>
</dbReference>
<feature type="transmembrane region" description="Helical" evidence="5">
    <location>
        <begin position="60"/>
        <end position="84"/>
    </location>
</feature>
<dbReference type="PANTHER" id="PTHR43019">
    <property type="entry name" value="SERINE ENDOPROTEASE DEGS"/>
    <property type="match status" value="1"/>
</dbReference>
<evidence type="ECO:0000256" key="3">
    <source>
        <dbReference type="ARBA" id="ARBA00022989"/>
    </source>
</evidence>
<dbReference type="GO" id="GO:0009403">
    <property type="term" value="P:toxin biosynthetic process"/>
    <property type="evidence" value="ECO:0007669"/>
    <property type="project" value="InterPro"/>
</dbReference>
<keyword evidence="2 5" id="KW-0812">Transmembrane</keyword>
<dbReference type="GO" id="GO:0004252">
    <property type="term" value="F:serine-type endopeptidase activity"/>
    <property type="evidence" value="ECO:0007669"/>
    <property type="project" value="InterPro"/>
</dbReference>
<proteinExistence type="predicted"/>
<dbReference type="SUPFAM" id="SSF50494">
    <property type="entry name" value="Trypsin-like serine proteases"/>
    <property type="match status" value="1"/>
</dbReference>
<dbReference type="EMBL" id="CP054038">
    <property type="protein sequence ID" value="QKJ19095.1"/>
    <property type="molecule type" value="Genomic_DNA"/>
</dbReference>